<dbReference type="SUPFAM" id="SSF53254">
    <property type="entry name" value="Phosphoglycerate mutase-like"/>
    <property type="match status" value="1"/>
</dbReference>
<evidence type="ECO:0000256" key="3">
    <source>
        <dbReference type="ARBA" id="ARBA00023152"/>
    </source>
</evidence>
<feature type="binding site" evidence="5 7">
    <location>
        <position position="61"/>
    </location>
    <ligand>
        <name>substrate</name>
    </ligand>
</feature>
<evidence type="ECO:0000256" key="7">
    <source>
        <dbReference type="PIRSR" id="PIRSR613078-2"/>
    </source>
</evidence>
<keyword evidence="2 5" id="KW-0312">Gluconeogenesis</keyword>
<dbReference type="SMART" id="SM00855">
    <property type="entry name" value="PGAM"/>
    <property type="match status" value="1"/>
</dbReference>
<dbReference type="InterPro" id="IPR029033">
    <property type="entry name" value="His_PPase_superfam"/>
</dbReference>
<comment type="similarity">
    <text evidence="1 5">Belongs to the phosphoglycerate mutase family. BPG-dependent PGAM subfamily.</text>
</comment>
<evidence type="ECO:0000256" key="6">
    <source>
        <dbReference type="PIRSR" id="PIRSR613078-1"/>
    </source>
</evidence>
<evidence type="ECO:0000313" key="10">
    <source>
        <dbReference type="EMBL" id="SFD72861.1"/>
    </source>
</evidence>
<dbReference type="AlphaFoldDB" id="A0A1I1UPX1"/>
<dbReference type="RefSeq" id="WP_093828714.1">
    <property type="nucleotide sequence ID" value="NZ_FOLQ01000006.1"/>
</dbReference>
<dbReference type="InterPro" id="IPR005952">
    <property type="entry name" value="Phosphogly_mut1"/>
</dbReference>
<comment type="function">
    <text evidence="5 9">Catalyzes the interconversion of 2-phosphoglycerate and 3-phosphoglycerate.</text>
</comment>
<dbReference type="Pfam" id="PF00300">
    <property type="entry name" value="His_Phos_1"/>
    <property type="match status" value="1"/>
</dbReference>
<gene>
    <name evidence="5" type="primary">gpmA</name>
    <name evidence="10" type="ORF">SAMN05216167_106355</name>
</gene>
<comment type="pathway">
    <text evidence="5 9">Carbohydrate degradation; glycolysis; pyruvate from D-glyceraldehyde 3-phosphate: step 3/5.</text>
</comment>
<keyword evidence="4 5" id="KW-0413">Isomerase</keyword>
<sequence length="204" mass="22864">MPLFVIVRHGQSQWNLENRFTGNVDTPLTELGQHEAREAGALLKAHQPPNFGIGFTSELQRAIETMALILDEIGQTDLPIERSAALNERMYGDLQGMNKDEAEKRFGAEQVFRWRRGYTDQPPHGESLADTHARVIPYFKSAILPHLQAGQPVLVAAHGNSLRALLMELEHISPEDIEKVELATGIPRQYNYDQTTGAFTLLPK</sequence>
<dbReference type="Gene3D" id="3.40.50.1240">
    <property type="entry name" value="Phosphoglycerate mutase-like"/>
    <property type="match status" value="1"/>
</dbReference>
<dbReference type="GO" id="GO:0006094">
    <property type="term" value="P:gluconeogenesis"/>
    <property type="evidence" value="ECO:0007669"/>
    <property type="project" value="UniProtKB-UniRule"/>
</dbReference>
<feature type="active site" description="Tele-phosphohistidine intermediate" evidence="5 6">
    <location>
        <position position="9"/>
    </location>
</feature>
<feature type="site" description="Transition state stabilizer" evidence="5 8">
    <location>
        <position position="158"/>
    </location>
</feature>
<dbReference type="UniPathway" id="UPA00109">
    <property type="reaction ID" value="UER00186"/>
</dbReference>
<dbReference type="OrthoDB" id="9782128at2"/>
<evidence type="ECO:0000256" key="1">
    <source>
        <dbReference type="ARBA" id="ARBA00006717"/>
    </source>
</evidence>
<evidence type="ECO:0000256" key="2">
    <source>
        <dbReference type="ARBA" id="ARBA00022432"/>
    </source>
</evidence>
<feature type="active site" description="Proton donor/acceptor" evidence="5 6">
    <location>
        <position position="88"/>
    </location>
</feature>
<dbReference type="EMBL" id="FOLQ01000006">
    <property type="protein sequence ID" value="SFD72861.1"/>
    <property type="molecule type" value="Genomic_DNA"/>
</dbReference>
<evidence type="ECO:0000256" key="8">
    <source>
        <dbReference type="PIRSR" id="PIRSR613078-3"/>
    </source>
</evidence>
<dbReference type="STRING" id="662367.SAMN05216167_106355"/>
<dbReference type="GO" id="GO:0004619">
    <property type="term" value="F:phosphoglycerate mutase activity"/>
    <property type="evidence" value="ECO:0007669"/>
    <property type="project" value="UniProtKB-UniRule"/>
</dbReference>
<dbReference type="PANTHER" id="PTHR11931">
    <property type="entry name" value="PHOSPHOGLYCERATE MUTASE"/>
    <property type="match status" value="1"/>
</dbReference>
<dbReference type="InterPro" id="IPR013078">
    <property type="entry name" value="His_Pase_superF_clade-1"/>
</dbReference>
<dbReference type="HAMAP" id="MF_01039">
    <property type="entry name" value="PGAM_GpmA"/>
    <property type="match status" value="1"/>
</dbReference>
<evidence type="ECO:0000256" key="9">
    <source>
        <dbReference type="RuleBase" id="RU004512"/>
    </source>
</evidence>
<dbReference type="CDD" id="cd07067">
    <property type="entry name" value="HP_PGM_like"/>
    <property type="match status" value="1"/>
</dbReference>
<keyword evidence="11" id="KW-1185">Reference proteome</keyword>
<accession>A0A1I1UPX1</accession>
<feature type="binding site" evidence="5 7">
    <location>
        <begin position="21"/>
        <end position="22"/>
    </location>
    <ligand>
        <name>substrate</name>
    </ligand>
</feature>
<proteinExistence type="inferred from homology"/>
<comment type="catalytic activity">
    <reaction evidence="5 9">
        <text>(2R)-2-phosphoglycerate = (2R)-3-phosphoglycerate</text>
        <dbReference type="Rhea" id="RHEA:15901"/>
        <dbReference type="ChEBI" id="CHEBI:58272"/>
        <dbReference type="ChEBI" id="CHEBI:58289"/>
        <dbReference type="EC" id="5.4.2.11"/>
    </reaction>
</comment>
<feature type="binding site" evidence="5 7">
    <location>
        <begin position="88"/>
        <end position="91"/>
    </location>
    <ligand>
        <name>substrate</name>
    </ligand>
</feature>
<organism evidence="10 11">
    <name type="scientific">Spirosoma endophyticum</name>
    <dbReference type="NCBI Taxonomy" id="662367"/>
    <lineage>
        <taxon>Bacteria</taxon>
        <taxon>Pseudomonadati</taxon>
        <taxon>Bacteroidota</taxon>
        <taxon>Cytophagia</taxon>
        <taxon>Cytophagales</taxon>
        <taxon>Cytophagaceae</taxon>
        <taxon>Spirosoma</taxon>
    </lineage>
</organism>
<dbReference type="NCBIfam" id="TIGR01258">
    <property type="entry name" value="pgm_1"/>
    <property type="match status" value="1"/>
</dbReference>
<dbReference type="EC" id="5.4.2.11" evidence="5 9"/>
<evidence type="ECO:0000256" key="4">
    <source>
        <dbReference type="ARBA" id="ARBA00023235"/>
    </source>
</evidence>
<dbReference type="PIRSF" id="PIRSF000709">
    <property type="entry name" value="6PFK_2-Ptase"/>
    <property type="match status" value="1"/>
</dbReference>
<name>A0A1I1UPX1_9BACT</name>
<evidence type="ECO:0000256" key="5">
    <source>
        <dbReference type="HAMAP-Rule" id="MF_01039"/>
    </source>
</evidence>
<feature type="binding site" evidence="5 7">
    <location>
        <begin position="159"/>
        <end position="160"/>
    </location>
    <ligand>
        <name>substrate</name>
    </ligand>
</feature>
<feature type="binding site" evidence="5 7">
    <location>
        <begin position="115"/>
        <end position="116"/>
    </location>
    <ligand>
        <name>substrate</name>
    </ligand>
</feature>
<dbReference type="GO" id="GO:0006096">
    <property type="term" value="P:glycolytic process"/>
    <property type="evidence" value="ECO:0007669"/>
    <property type="project" value="UniProtKB-UniRule"/>
</dbReference>
<feature type="binding site" evidence="5 7">
    <location>
        <begin position="8"/>
        <end position="15"/>
    </location>
    <ligand>
        <name>substrate</name>
    </ligand>
</feature>
<dbReference type="PROSITE" id="PS00175">
    <property type="entry name" value="PG_MUTASE"/>
    <property type="match status" value="1"/>
</dbReference>
<feature type="binding site" evidence="5 7">
    <location>
        <position position="99"/>
    </location>
    <ligand>
        <name>substrate</name>
    </ligand>
</feature>
<protein>
    <recommendedName>
        <fullName evidence="5 9">2,3-bisphosphoglycerate-dependent phosphoglycerate mutase</fullName>
        <shortName evidence="5">BPG-dependent PGAM</shortName>
        <shortName evidence="5">PGAM</shortName>
        <shortName evidence="5">Phosphoglyceromutase</shortName>
        <shortName evidence="5">dPGM</shortName>
        <ecNumber evidence="5 9">5.4.2.11</ecNumber>
    </recommendedName>
</protein>
<evidence type="ECO:0000313" key="11">
    <source>
        <dbReference type="Proteomes" id="UP000198598"/>
    </source>
</evidence>
<dbReference type="Proteomes" id="UP000198598">
    <property type="component" value="Unassembled WGS sequence"/>
</dbReference>
<reference evidence="10 11" key="1">
    <citation type="submission" date="2016-10" db="EMBL/GenBank/DDBJ databases">
        <authorList>
            <person name="de Groot N.N."/>
        </authorList>
    </citation>
    <scope>NUCLEOTIDE SEQUENCE [LARGE SCALE GENOMIC DNA]</scope>
    <source>
        <strain evidence="10 11">DSM 26130</strain>
    </source>
</reference>
<dbReference type="InterPro" id="IPR001345">
    <property type="entry name" value="PG/BPGM_mutase_AS"/>
</dbReference>
<keyword evidence="3 5" id="KW-0324">Glycolysis</keyword>